<evidence type="ECO:0000256" key="2">
    <source>
        <dbReference type="ARBA" id="ARBA00022692"/>
    </source>
</evidence>
<evidence type="ECO:0000256" key="3">
    <source>
        <dbReference type="ARBA" id="ARBA00022741"/>
    </source>
</evidence>
<keyword evidence="3" id="KW-0547">Nucleotide-binding</keyword>
<evidence type="ECO:0000256" key="9">
    <source>
        <dbReference type="ARBA" id="ARBA00023054"/>
    </source>
</evidence>
<dbReference type="InterPro" id="IPR030381">
    <property type="entry name" value="G_DYNAMIN_dom"/>
</dbReference>
<evidence type="ECO:0000313" key="15">
    <source>
        <dbReference type="WBParaSite" id="Gr19_v10_g7652.t1"/>
    </source>
</evidence>
<dbReference type="InterPro" id="IPR045063">
    <property type="entry name" value="Dynamin_N"/>
</dbReference>
<dbReference type="InterPro" id="IPR006884">
    <property type="entry name" value="Fzo/mitofusin_HR2"/>
</dbReference>
<dbReference type="AlphaFoldDB" id="A0A914I898"/>
<evidence type="ECO:0000256" key="5">
    <source>
        <dbReference type="ARBA" id="ARBA00022787"/>
    </source>
</evidence>
<keyword evidence="9" id="KW-0175">Coiled coil</keyword>
<reference evidence="15" key="1">
    <citation type="submission" date="2022-11" db="UniProtKB">
        <authorList>
            <consortium name="WormBaseParasite"/>
        </authorList>
    </citation>
    <scope>IDENTIFICATION</scope>
</reference>
<dbReference type="Pfam" id="PF00350">
    <property type="entry name" value="Dynamin_N"/>
    <property type="match status" value="1"/>
</dbReference>
<dbReference type="GO" id="GO:0019787">
    <property type="term" value="F:ubiquitin-like protein transferase activity"/>
    <property type="evidence" value="ECO:0007669"/>
    <property type="project" value="InterPro"/>
</dbReference>
<dbReference type="InterPro" id="IPR027417">
    <property type="entry name" value="P-loop_NTPase"/>
</dbReference>
<dbReference type="GO" id="GO:0003924">
    <property type="term" value="F:GTPase activity"/>
    <property type="evidence" value="ECO:0007669"/>
    <property type="project" value="InterPro"/>
</dbReference>
<keyword evidence="14" id="KW-1185">Reference proteome</keyword>
<keyword evidence="6" id="KW-0378">Hydrolase</keyword>
<protein>
    <submittedName>
        <fullName evidence="15">Dynamin-type G domain-containing protein</fullName>
    </submittedName>
</protein>
<keyword evidence="10" id="KW-0496">Mitochondrion</keyword>
<keyword evidence="11" id="KW-0342">GTP-binding</keyword>
<dbReference type="GO" id="GO:0006914">
    <property type="term" value="P:autophagy"/>
    <property type="evidence" value="ECO:0007669"/>
    <property type="project" value="UniProtKB-KW"/>
</dbReference>
<dbReference type="Pfam" id="PF03987">
    <property type="entry name" value="Autophagy_act_C"/>
    <property type="match status" value="1"/>
</dbReference>
<keyword evidence="2" id="KW-0812">Transmembrane</keyword>
<dbReference type="GO" id="GO:0008053">
    <property type="term" value="P:mitochondrial fusion"/>
    <property type="evidence" value="ECO:0007669"/>
    <property type="project" value="InterPro"/>
</dbReference>
<keyword evidence="4" id="KW-0833">Ubl conjugation pathway</keyword>
<keyword evidence="8" id="KW-0072">Autophagy</keyword>
<sequence>MAANIVHLSASSAGDPKRRHLLNGNEPLQRFGEAKKWMADIYGQLDGHVGELHEFYSGMVRSDQKFVPPAQIDEIIRFRDSVRAIREVIGRDKMKVVFFGRTSNGKSSVINAMLACRVLPQGMGHTTCCFLQVEGGSEQDKYFMMEDGTERFPIAELDSVGHALGAEATRSLGRDSLIHIFYPKSASKLLQNDVLIVDSPGVDLSPEFDSWIDKHCLDADVFVLVSNSESTLTQAEKNFFVRVSKKLSRPNIFILCNRWDASASETEDSRAQIRAQHEQRFEDFLANELKVCSVQEAKNRYFFISAREMQDARLLEKGELMKTKGPYQQEGFQRRALEFKQFEEQFEKCISKSAIRTKFEAHNRRAHDIVEAIQHNLNTVHDLANQEQLEKRLALEFQLKTKEFANCQVHMKVSADFLTEIGRLEAIIDRFKHSFVDDPELIGEYKRELAIHVNGVLSEELQNQCTGGLMAQIWSLEQSMHAFVKKILNERHAAQLDKIWQYKQPFKFAISINSPELMSDFHEDLEFRFSLGVENIARWILSITRGQPITSIDRNILRMNVLPRQQQNNGLRHGHQQQHLEKREVDAFLSNIVVQSASYLMNGSVGVTIAGLVVYKNVDWRWVLGGLGLVAGLYAFERLRWNNGAKEERLKTQFRQHLEQRLHQTESIHTSNCEQQVIHELDQVYEGLKTVVGGFHREMKEGIDQCKCQKDVLDGMVPRFWLVGYDEDGTPLTVDQMKDDFSQAKFILWSTSSARDHKDRTITLETHPHVANLSLATIHPCHHASVMKHLIEQFLENGRELNVLDYLFIFLKFVQAVIPTVEYEYTRSIR</sequence>
<dbReference type="GO" id="GO:0005525">
    <property type="term" value="F:GTP binding"/>
    <property type="evidence" value="ECO:0007669"/>
    <property type="project" value="UniProtKB-KW"/>
</dbReference>
<accession>A0A914I898</accession>
<dbReference type="Gene3D" id="3.40.50.300">
    <property type="entry name" value="P-loop containing nucleotide triphosphate hydrolases"/>
    <property type="match status" value="1"/>
</dbReference>
<evidence type="ECO:0000256" key="6">
    <source>
        <dbReference type="ARBA" id="ARBA00022801"/>
    </source>
</evidence>
<evidence type="ECO:0000313" key="14">
    <source>
        <dbReference type="Proteomes" id="UP000887572"/>
    </source>
</evidence>
<evidence type="ECO:0000256" key="7">
    <source>
        <dbReference type="ARBA" id="ARBA00022989"/>
    </source>
</evidence>
<dbReference type="InterPro" id="IPR007135">
    <property type="entry name" value="Atg3/Atg10"/>
</dbReference>
<proteinExistence type="predicted"/>
<keyword evidence="7" id="KW-1133">Transmembrane helix</keyword>
<evidence type="ECO:0000256" key="11">
    <source>
        <dbReference type="ARBA" id="ARBA00023134"/>
    </source>
</evidence>
<name>A0A914I898_GLORO</name>
<dbReference type="InterPro" id="IPR027094">
    <property type="entry name" value="Mitofusin_fam"/>
</dbReference>
<dbReference type="GO" id="GO:0005741">
    <property type="term" value="C:mitochondrial outer membrane"/>
    <property type="evidence" value="ECO:0007669"/>
    <property type="project" value="UniProtKB-SubCell"/>
</dbReference>
<dbReference type="CDD" id="cd09912">
    <property type="entry name" value="DLP_2"/>
    <property type="match status" value="1"/>
</dbReference>
<comment type="subcellular location">
    <subcellularLocation>
        <location evidence="1">Mitochondrion outer membrane</location>
        <topology evidence="1">Multi-pass membrane protein</topology>
    </subcellularLocation>
</comment>
<organism evidence="14 15">
    <name type="scientific">Globodera rostochiensis</name>
    <name type="common">Golden nematode worm</name>
    <name type="synonym">Heterodera rostochiensis</name>
    <dbReference type="NCBI Taxonomy" id="31243"/>
    <lineage>
        <taxon>Eukaryota</taxon>
        <taxon>Metazoa</taxon>
        <taxon>Ecdysozoa</taxon>
        <taxon>Nematoda</taxon>
        <taxon>Chromadorea</taxon>
        <taxon>Rhabditida</taxon>
        <taxon>Tylenchina</taxon>
        <taxon>Tylenchomorpha</taxon>
        <taxon>Tylenchoidea</taxon>
        <taxon>Heteroderidae</taxon>
        <taxon>Heteroderinae</taxon>
        <taxon>Globodera</taxon>
    </lineage>
</organism>
<evidence type="ECO:0000256" key="4">
    <source>
        <dbReference type="ARBA" id="ARBA00022786"/>
    </source>
</evidence>
<keyword evidence="12" id="KW-0472">Membrane</keyword>
<dbReference type="SUPFAM" id="SSF52540">
    <property type="entry name" value="P-loop containing nucleoside triphosphate hydrolases"/>
    <property type="match status" value="1"/>
</dbReference>
<dbReference type="WBParaSite" id="Gr19_v10_g7652.t1">
    <property type="protein sequence ID" value="Gr19_v10_g7652.t1"/>
    <property type="gene ID" value="Gr19_v10_g7652"/>
</dbReference>
<evidence type="ECO:0000256" key="12">
    <source>
        <dbReference type="ARBA" id="ARBA00023136"/>
    </source>
</evidence>
<evidence type="ECO:0000256" key="10">
    <source>
        <dbReference type="ARBA" id="ARBA00023128"/>
    </source>
</evidence>
<keyword evidence="5" id="KW-1000">Mitochondrion outer membrane</keyword>
<evidence type="ECO:0000256" key="8">
    <source>
        <dbReference type="ARBA" id="ARBA00023006"/>
    </source>
</evidence>
<dbReference type="Proteomes" id="UP000887572">
    <property type="component" value="Unplaced"/>
</dbReference>
<dbReference type="Pfam" id="PF04799">
    <property type="entry name" value="Fzo_mitofusin"/>
    <property type="match status" value="1"/>
</dbReference>
<dbReference type="PANTHER" id="PTHR10465:SF3">
    <property type="entry name" value="TRANSMEMBRANE GTPASE MARF-RELATED"/>
    <property type="match status" value="1"/>
</dbReference>
<dbReference type="GO" id="GO:0051646">
    <property type="term" value="P:mitochondrion localization"/>
    <property type="evidence" value="ECO:0007669"/>
    <property type="project" value="TreeGrafter"/>
</dbReference>
<dbReference type="PROSITE" id="PS51718">
    <property type="entry name" value="G_DYNAMIN_2"/>
    <property type="match status" value="1"/>
</dbReference>
<dbReference type="PANTHER" id="PTHR10465">
    <property type="entry name" value="TRANSMEMBRANE GTPASE FZO1"/>
    <property type="match status" value="1"/>
</dbReference>
<evidence type="ECO:0000256" key="1">
    <source>
        <dbReference type="ARBA" id="ARBA00004374"/>
    </source>
</evidence>
<feature type="domain" description="Dynamin-type G" evidence="13">
    <location>
        <begin position="90"/>
        <end position="343"/>
    </location>
</feature>
<evidence type="ECO:0000259" key="13">
    <source>
        <dbReference type="PROSITE" id="PS51718"/>
    </source>
</evidence>